<dbReference type="FunFam" id="2.70.100.10:FF:000001">
    <property type="entry name" value="Glucanase"/>
    <property type="match status" value="1"/>
</dbReference>
<dbReference type="InterPro" id="IPR013320">
    <property type="entry name" value="ConA-like_dom_sf"/>
</dbReference>
<comment type="similarity">
    <text evidence="2 9">Belongs to the glycosyl hydrolase 7 (cellulase C) family.</text>
</comment>
<dbReference type="InterPro" id="IPR001722">
    <property type="entry name" value="Glyco_hydro_7"/>
</dbReference>
<evidence type="ECO:0000256" key="9">
    <source>
        <dbReference type="RuleBase" id="RU361164"/>
    </source>
</evidence>
<dbReference type="Proteomes" id="UP001303647">
    <property type="component" value="Unassembled WGS sequence"/>
</dbReference>
<protein>
    <recommendedName>
        <fullName evidence="9">Glucanase</fullName>
        <ecNumber evidence="9">3.2.1.-</ecNumber>
    </recommendedName>
</protein>
<dbReference type="Gene3D" id="2.70.100.10">
    <property type="entry name" value="Glycoside hydrolase, family 7, domain"/>
    <property type="match status" value="1"/>
</dbReference>
<evidence type="ECO:0000256" key="7">
    <source>
        <dbReference type="ARBA" id="ARBA00023295"/>
    </source>
</evidence>
<evidence type="ECO:0000256" key="10">
    <source>
        <dbReference type="SAM" id="MobiDB-lite"/>
    </source>
</evidence>
<evidence type="ECO:0000256" key="1">
    <source>
        <dbReference type="ARBA" id="ARBA00001641"/>
    </source>
</evidence>
<evidence type="ECO:0000256" key="3">
    <source>
        <dbReference type="ARBA" id="ARBA00022729"/>
    </source>
</evidence>
<keyword evidence="8 9" id="KW-0624">Polysaccharide degradation</keyword>
<keyword evidence="6" id="KW-0119">Carbohydrate metabolism</keyword>
<evidence type="ECO:0000313" key="13">
    <source>
        <dbReference type="Proteomes" id="UP001303647"/>
    </source>
</evidence>
<dbReference type="CDD" id="cd07999">
    <property type="entry name" value="GH7_CBH_EG"/>
    <property type="match status" value="1"/>
</dbReference>
<dbReference type="PANTHER" id="PTHR33753">
    <property type="entry name" value="1,4-BETA-D-GLUCAN CELLOBIOHYDROLASE B"/>
    <property type="match status" value="1"/>
</dbReference>
<organism evidence="12 13">
    <name type="scientific">Corynascus novoguineensis</name>
    <dbReference type="NCBI Taxonomy" id="1126955"/>
    <lineage>
        <taxon>Eukaryota</taxon>
        <taxon>Fungi</taxon>
        <taxon>Dikarya</taxon>
        <taxon>Ascomycota</taxon>
        <taxon>Pezizomycotina</taxon>
        <taxon>Sordariomycetes</taxon>
        <taxon>Sordariomycetidae</taxon>
        <taxon>Sordariales</taxon>
        <taxon>Chaetomiaceae</taxon>
        <taxon>Corynascus</taxon>
    </lineage>
</organism>
<dbReference type="InterPro" id="IPR037019">
    <property type="entry name" value="Glyco_hydro_7_sf"/>
</dbReference>
<evidence type="ECO:0000256" key="2">
    <source>
        <dbReference type="ARBA" id="ARBA00006044"/>
    </source>
</evidence>
<comment type="caution">
    <text evidence="12">The sequence shown here is derived from an EMBL/GenBank/DDBJ whole genome shotgun (WGS) entry which is preliminary data.</text>
</comment>
<dbReference type="EMBL" id="MU857709">
    <property type="protein sequence ID" value="KAK4245174.1"/>
    <property type="molecule type" value="Genomic_DNA"/>
</dbReference>
<dbReference type="PRINTS" id="PR00734">
    <property type="entry name" value="GLHYDRLASE7"/>
</dbReference>
<dbReference type="PANTHER" id="PTHR33753:SF2">
    <property type="entry name" value="GLYCOSIDE HYDROLASE FAMILY 7 PROTEIN"/>
    <property type="match status" value="1"/>
</dbReference>
<evidence type="ECO:0000256" key="4">
    <source>
        <dbReference type="ARBA" id="ARBA00022801"/>
    </source>
</evidence>
<accession>A0AAN7CN71</accession>
<feature type="signal peptide" evidence="11">
    <location>
        <begin position="1"/>
        <end position="20"/>
    </location>
</feature>
<dbReference type="SUPFAM" id="SSF49899">
    <property type="entry name" value="Concanavalin A-like lectins/glucanases"/>
    <property type="match status" value="1"/>
</dbReference>
<keyword evidence="7 9" id="KW-0326">Glycosidase</keyword>
<evidence type="ECO:0000256" key="5">
    <source>
        <dbReference type="ARBA" id="ARBA00023001"/>
    </source>
</evidence>
<reference evidence="12" key="2">
    <citation type="submission" date="2023-05" db="EMBL/GenBank/DDBJ databases">
        <authorList>
            <consortium name="Lawrence Berkeley National Laboratory"/>
            <person name="Steindorff A."/>
            <person name="Hensen N."/>
            <person name="Bonometti L."/>
            <person name="Westerberg I."/>
            <person name="Brannstrom I.O."/>
            <person name="Guillou S."/>
            <person name="Cros-Aarteil S."/>
            <person name="Calhoun S."/>
            <person name="Haridas S."/>
            <person name="Kuo A."/>
            <person name="Mondo S."/>
            <person name="Pangilinan J."/>
            <person name="Riley R."/>
            <person name="Labutti K."/>
            <person name="Andreopoulos B."/>
            <person name="Lipzen A."/>
            <person name="Chen C."/>
            <person name="Yanf M."/>
            <person name="Daum C."/>
            <person name="Ng V."/>
            <person name="Clum A."/>
            <person name="Ohm R."/>
            <person name="Martin F."/>
            <person name="Silar P."/>
            <person name="Natvig D."/>
            <person name="Lalanne C."/>
            <person name="Gautier V."/>
            <person name="Ament-Velasquez S.L."/>
            <person name="Kruys A."/>
            <person name="Hutchinson M.I."/>
            <person name="Powell A.J."/>
            <person name="Barry K."/>
            <person name="Miller A.N."/>
            <person name="Grigoriev I.V."/>
            <person name="Debuchy R."/>
            <person name="Gladieux P."/>
            <person name="Thoren M.H."/>
            <person name="Johannesson H."/>
        </authorList>
    </citation>
    <scope>NUCLEOTIDE SEQUENCE</scope>
    <source>
        <strain evidence="12">CBS 359.72</strain>
    </source>
</reference>
<reference evidence="12" key="1">
    <citation type="journal article" date="2023" name="Mol. Phylogenet. Evol.">
        <title>Genome-scale phylogeny and comparative genomics of the fungal order Sordariales.</title>
        <authorList>
            <person name="Hensen N."/>
            <person name="Bonometti L."/>
            <person name="Westerberg I."/>
            <person name="Brannstrom I.O."/>
            <person name="Guillou S."/>
            <person name="Cros-Aarteil S."/>
            <person name="Calhoun S."/>
            <person name="Haridas S."/>
            <person name="Kuo A."/>
            <person name="Mondo S."/>
            <person name="Pangilinan J."/>
            <person name="Riley R."/>
            <person name="LaButti K."/>
            <person name="Andreopoulos B."/>
            <person name="Lipzen A."/>
            <person name="Chen C."/>
            <person name="Yan M."/>
            <person name="Daum C."/>
            <person name="Ng V."/>
            <person name="Clum A."/>
            <person name="Steindorff A."/>
            <person name="Ohm R.A."/>
            <person name="Martin F."/>
            <person name="Silar P."/>
            <person name="Natvig D.O."/>
            <person name="Lalanne C."/>
            <person name="Gautier V."/>
            <person name="Ament-Velasquez S.L."/>
            <person name="Kruys A."/>
            <person name="Hutchinson M.I."/>
            <person name="Powell A.J."/>
            <person name="Barry K."/>
            <person name="Miller A.N."/>
            <person name="Grigoriev I.V."/>
            <person name="Debuchy R."/>
            <person name="Gladieux P."/>
            <person name="Hiltunen Thoren M."/>
            <person name="Johannesson H."/>
        </authorList>
    </citation>
    <scope>NUCLEOTIDE SEQUENCE</scope>
    <source>
        <strain evidence="12">CBS 359.72</strain>
    </source>
</reference>
<keyword evidence="4 9" id="KW-0378">Hydrolase</keyword>
<feature type="region of interest" description="Disordered" evidence="10">
    <location>
        <begin position="402"/>
        <end position="424"/>
    </location>
</feature>
<dbReference type="Pfam" id="PF00840">
    <property type="entry name" value="Glyco_hydro_7"/>
    <property type="match status" value="1"/>
</dbReference>
<dbReference type="GO" id="GO:0016162">
    <property type="term" value="F:cellulose 1,4-beta-cellobiosidase activity"/>
    <property type="evidence" value="ECO:0007669"/>
    <property type="project" value="UniProtKB-EC"/>
</dbReference>
<dbReference type="GO" id="GO:0030245">
    <property type="term" value="P:cellulose catabolic process"/>
    <property type="evidence" value="ECO:0007669"/>
    <property type="project" value="UniProtKB-KW"/>
</dbReference>
<evidence type="ECO:0000256" key="8">
    <source>
        <dbReference type="ARBA" id="ARBA00023326"/>
    </source>
</evidence>
<keyword evidence="3 11" id="KW-0732">Signal</keyword>
<keyword evidence="5 9" id="KW-0136">Cellulose degradation</keyword>
<gene>
    <name evidence="12" type="ORF">C7999DRAFT_43253</name>
</gene>
<dbReference type="AlphaFoldDB" id="A0AAN7CN71"/>
<evidence type="ECO:0000256" key="6">
    <source>
        <dbReference type="ARBA" id="ARBA00023277"/>
    </source>
</evidence>
<comment type="catalytic activity">
    <reaction evidence="1">
        <text>Hydrolysis of (1-&gt;4)-beta-D-glucosidic linkages in cellulose and cellotetraose, releasing cellobiose from the non-reducing ends of the chains.</text>
        <dbReference type="EC" id="3.2.1.91"/>
    </reaction>
</comment>
<keyword evidence="13" id="KW-1185">Reference proteome</keyword>
<evidence type="ECO:0000313" key="12">
    <source>
        <dbReference type="EMBL" id="KAK4245174.1"/>
    </source>
</evidence>
<name>A0AAN7CN71_9PEZI</name>
<dbReference type="EC" id="3.2.1.-" evidence="9"/>
<evidence type="ECO:0000256" key="11">
    <source>
        <dbReference type="SAM" id="SignalP"/>
    </source>
</evidence>
<feature type="chain" id="PRO_5042927555" description="Glucanase" evidence="11">
    <location>
        <begin position="21"/>
        <end position="450"/>
    </location>
</feature>
<sequence length="450" mass="48695">MKQYLQYLAATLPLMGLATAQLAGNLQSETHPKITWSKCSGPGSCTKVDASVVIDANWRWLHDSDGTNCYDGNEWTDACSSADECAEVCAIEGADYDGTYGASTSGNSLSLTFLTKHEYGTNIGSRFYLMNGNDKYQMFTLMGNEFAFDVDLSTVECGLNSALYFVAMEEDGGMASYPSNKAGAKYGTGYCDAQCARDLKFVGGKANIEGWKPSTNDPNAGVGPMGGCCAEIDVWESNAHAFAFTPHGCENNNYHVCETDNCGGTYSEDRFAGDCDANGCDYNPYRMGNTDFYGKGMTVDTSKVFTVVTQFEENKLTQFFVQGGKRIEIPGPKHEGIEGDSAAITPELCTSMFKAFGDRDRYAEVGGFDAINDALTKPMVLVMSIWDDHYANMLWLDSSYPPEKAGQPGGDRGPCPQDSGVPSEVEAQYPNAKVVWSNIRFGPVGSTVNV</sequence>
<proteinExistence type="inferred from homology"/>